<evidence type="ECO:0000259" key="10">
    <source>
        <dbReference type="PROSITE" id="PS50110"/>
    </source>
</evidence>
<keyword evidence="4" id="KW-0805">Transcription regulation</keyword>
<evidence type="ECO:0000256" key="8">
    <source>
        <dbReference type="PROSITE-ProRule" id="PRU01091"/>
    </source>
</evidence>
<evidence type="ECO:0000256" key="9">
    <source>
        <dbReference type="SAM" id="MobiDB-lite"/>
    </source>
</evidence>
<dbReference type="InterPro" id="IPR036388">
    <property type="entry name" value="WH-like_DNA-bd_sf"/>
</dbReference>
<dbReference type="AlphaFoldDB" id="H6NH64"/>
<reference evidence="12 13" key="1">
    <citation type="journal article" date="2012" name="J. Bacteriol.">
        <title>Complete Genome Sequence of Paenibacillus mucilaginosus 3016, a Bacterium Functional as Microbial Fertilizer.</title>
        <authorList>
            <person name="Ma M."/>
            <person name="Wang Z."/>
            <person name="Li L."/>
            <person name="Jiang X."/>
            <person name="Guan D."/>
            <person name="Cao F."/>
            <person name="Chen H."/>
            <person name="Wang X."/>
            <person name="Shen D."/>
            <person name="Du B."/>
            <person name="Li J."/>
        </authorList>
    </citation>
    <scope>NUCLEOTIDE SEQUENCE [LARGE SCALE GENOMIC DNA]</scope>
    <source>
        <strain evidence="12 13">3016</strain>
    </source>
</reference>
<evidence type="ECO:0000256" key="6">
    <source>
        <dbReference type="ARBA" id="ARBA00023163"/>
    </source>
</evidence>
<evidence type="ECO:0000259" key="11">
    <source>
        <dbReference type="PROSITE" id="PS51755"/>
    </source>
</evidence>
<dbReference type="Proteomes" id="UP000007523">
    <property type="component" value="Chromosome"/>
</dbReference>
<evidence type="ECO:0000256" key="1">
    <source>
        <dbReference type="ARBA" id="ARBA00004496"/>
    </source>
</evidence>
<evidence type="ECO:0000313" key="13">
    <source>
        <dbReference type="Proteomes" id="UP000007523"/>
    </source>
</evidence>
<dbReference type="CDD" id="cd00383">
    <property type="entry name" value="trans_reg_C"/>
    <property type="match status" value="1"/>
</dbReference>
<comment type="subcellular location">
    <subcellularLocation>
        <location evidence="1">Cytoplasm</location>
    </subcellularLocation>
</comment>
<dbReference type="GO" id="GO:0000156">
    <property type="term" value="F:phosphorelay response regulator activity"/>
    <property type="evidence" value="ECO:0007669"/>
    <property type="project" value="TreeGrafter"/>
</dbReference>
<dbReference type="PROSITE" id="PS50110">
    <property type="entry name" value="RESPONSE_REGULATORY"/>
    <property type="match status" value="1"/>
</dbReference>
<dbReference type="RefSeq" id="WP_014369247.1">
    <property type="nucleotide sequence ID" value="NC_016935.1"/>
</dbReference>
<dbReference type="SUPFAM" id="SSF46894">
    <property type="entry name" value="C-terminal effector domain of the bipartite response regulators"/>
    <property type="match status" value="1"/>
</dbReference>
<evidence type="ECO:0000256" key="7">
    <source>
        <dbReference type="PROSITE-ProRule" id="PRU00169"/>
    </source>
</evidence>
<keyword evidence="2 7" id="KW-0597">Phosphoprotein</keyword>
<evidence type="ECO:0000256" key="5">
    <source>
        <dbReference type="ARBA" id="ARBA00023125"/>
    </source>
</evidence>
<dbReference type="Gene3D" id="1.10.10.10">
    <property type="entry name" value="Winged helix-like DNA-binding domain superfamily/Winged helix DNA-binding domain"/>
    <property type="match status" value="1"/>
</dbReference>
<dbReference type="HOGENOM" id="CLU_000445_30_4_9"/>
<dbReference type="PANTHER" id="PTHR48111:SF54">
    <property type="entry name" value="STAGE 0 SPORULATION PROTEIN A HOMOLOG"/>
    <property type="match status" value="1"/>
</dbReference>
<evidence type="ECO:0000256" key="4">
    <source>
        <dbReference type="ARBA" id="ARBA00023015"/>
    </source>
</evidence>
<keyword evidence="6" id="KW-0804">Transcription</keyword>
<dbReference type="GO" id="GO:0000976">
    <property type="term" value="F:transcription cis-regulatory region binding"/>
    <property type="evidence" value="ECO:0007669"/>
    <property type="project" value="TreeGrafter"/>
</dbReference>
<dbReference type="Pfam" id="PF00486">
    <property type="entry name" value="Trans_reg_C"/>
    <property type="match status" value="1"/>
</dbReference>
<dbReference type="Pfam" id="PF00072">
    <property type="entry name" value="Response_reg"/>
    <property type="match status" value="1"/>
</dbReference>
<keyword evidence="13" id="KW-1185">Reference proteome</keyword>
<dbReference type="STRING" id="1116391.PM3016_1834"/>
<feature type="domain" description="Response regulatory" evidence="10">
    <location>
        <begin position="3"/>
        <end position="118"/>
    </location>
</feature>
<dbReference type="GO" id="GO:0005829">
    <property type="term" value="C:cytosol"/>
    <property type="evidence" value="ECO:0007669"/>
    <property type="project" value="TreeGrafter"/>
</dbReference>
<dbReference type="InterPro" id="IPR039420">
    <property type="entry name" value="WalR-like"/>
</dbReference>
<dbReference type="InterPro" id="IPR001867">
    <property type="entry name" value="OmpR/PhoB-type_DNA-bd"/>
</dbReference>
<dbReference type="GO" id="GO:0032993">
    <property type="term" value="C:protein-DNA complex"/>
    <property type="evidence" value="ECO:0007669"/>
    <property type="project" value="TreeGrafter"/>
</dbReference>
<dbReference type="SMART" id="SM00862">
    <property type="entry name" value="Trans_reg_C"/>
    <property type="match status" value="1"/>
</dbReference>
<dbReference type="Gene3D" id="6.10.250.690">
    <property type="match status" value="1"/>
</dbReference>
<protein>
    <submittedName>
        <fullName evidence="12">Response regulator</fullName>
    </submittedName>
</protein>
<dbReference type="GO" id="GO:0006355">
    <property type="term" value="P:regulation of DNA-templated transcription"/>
    <property type="evidence" value="ECO:0007669"/>
    <property type="project" value="InterPro"/>
</dbReference>
<dbReference type="PROSITE" id="PS51755">
    <property type="entry name" value="OMPR_PHOB"/>
    <property type="match status" value="1"/>
</dbReference>
<feature type="domain" description="OmpR/PhoB-type" evidence="11">
    <location>
        <begin position="135"/>
        <end position="234"/>
    </location>
</feature>
<evidence type="ECO:0000313" key="12">
    <source>
        <dbReference type="EMBL" id="AFC28742.1"/>
    </source>
</evidence>
<keyword evidence="5 8" id="KW-0238">DNA-binding</keyword>
<dbReference type="Gene3D" id="3.40.50.2300">
    <property type="match status" value="1"/>
</dbReference>
<organism evidence="12 13">
    <name type="scientific">Paenibacillus mucilaginosus 3016</name>
    <dbReference type="NCBI Taxonomy" id="1116391"/>
    <lineage>
        <taxon>Bacteria</taxon>
        <taxon>Bacillati</taxon>
        <taxon>Bacillota</taxon>
        <taxon>Bacilli</taxon>
        <taxon>Bacillales</taxon>
        <taxon>Paenibacillaceae</taxon>
        <taxon>Paenibacillus</taxon>
    </lineage>
</organism>
<keyword evidence="3" id="KW-0902">Two-component regulatory system</keyword>
<dbReference type="SUPFAM" id="SSF52172">
    <property type="entry name" value="CheY-like"/>
    <property type="match status" value="1"/>
</dbReference>
<name>H6NH64_9BACL</name>
<dbReference type="InterPro" id="IPR016032">
    <property type="entry name" value="Sig_transdc_resp-reg_C-effctor"/>
</dbReference>
<dbReference type="PANTHER" id="PTHR48111">
    <property type="entry name" value="REGULATOR OF RPOS"/>
    <property type="match status" value="1"/>
</dbReference>
<evidence type="ECO:0000256" key="2">
    <source>
        <dbReference type="ARBA" id="ARBA00022553"/>
    </source>
</evidence>
<dbReference type="SMART" id="SM00448">
    <property type="entry name" value="REC"/>
    <property type="match status" value="1"/>
</dbReference>
<sequence length="238" mass="26839">MGRILILEDEDSIRSFVVVNLKRQGHEVTEAVNGDEALAHLLGEPGFDIALLDVMVPGIDGFEVCRRVREVNERIGIIFLTAKVQEQDKVMGLSLGADDHVSKPFSPGELMARIQSLLRRISRTEQQEAEEEDGESPVQSGPFELRRGAMELLKHGERIDLTPTEFSLVSLLLSHDDRVWTRDALLDAVWGADYVGDPKIVDVNIRRLRQKIEDQPSKPVFIETVWGSGYRFNRGERP</sequence>
<feature type="region of interest" description="Disordered" evidence="9">
    <location>
        <begin position="123"/>
        <end position="142"/>
    </location>
</feature>
<dbReference type="InterPro" id="IPR011006">
    <property type="entry name" value="CheY-like_superfamily"/>
</dbReference>
<accession>H6NH64</accession>
<dbReference type="KEGG" id="pmq:PM3016_1834"/>
<dbReference type="InterPro" id="IPR001789">
    <property type="entry name" value="Sig_transdc_resp-reg_receiver"/>
</dbReference>
<feature type="modified residue" description="4-aspartylphosphate" evidence="7">
    <location>
        <position position="53"/>
    </location>
</feature>
<proteinExistence type="predicted"/>
<gene>
    <name evidence="12" type="ORF">PM3016_1834</name>
</gene>
<feature type="DNA-binding region" description="OmpR/PhoB-type" evidence="8">
    <location>
        <begin position="135"/>
        <end position="234"/>
    </location>
</feature>
<dbReference type="FunFam" id="1.10.10.10:FF:000018">
    <property type="entry name" value="DNA-binding response regulator ResD"/>
    <property type="match status" value="1"/>
</dbReference>
<evidence type="ECO:0000256" key="3">
    <source>
        <dbReference type="ARBA" id="ARBA00023012"/>
    </source>
</evidence>
<dbReference type="EMBL" id="CP003235">
    <property type="protein sequence ID" value="AFC28742.1"/>
    <property type="molecule type" value="Genomic_DNA"/>
</dbReference>